<dbReference type="PROSITE" id="PS51257">
    <property type="entry name" value="PROKAR_LIPOPROTEIN"/>
    <property type="match status" value="1"/>
</dbReference>
<sequence>MLRPVLLCIVLLHCFNISSANDEESSSCQAATLSCEDIKNYWPESSSGYYNIIGKGNVFCNMEMLQESIVNPSSIQPTETVLTSSELTDSSSTIQPTEILFTSTQPTETVLTSSESTDRSSTVQPTEILSTSSLPIETVLTSSEFIAASPLSNQLRYFLPVVYQ</sequence>
<evidence type="ECO:0000313" key="2">
    <source>
        <dbReference type="EnsemblMetazoa" id="XP_019858361.1"/>
    </source>
</evidence>
<feature type="signal peptide" evidence="1">
    <location>
        <begin position="1"/>
        <end position="20"/>
    </location>
</feature>
<dbReference type="RefSeq" id="XP_019858361.1">
    <property type="nucleotide sequence ID" value="XM_020002802.1"/>
</dbReference>
<protein>
    <submittedName>
        <fullName evidence="2">Uncharacterized protein</fullName>
    </submittedName>
</protein>
<keyword evidence="3" id="KW-1185">Reference proteome</keyword>
<evidence type="ECO:0000256" key="1">
    <source>
        <dbReference type="SAM" id="SignalP"/>
    </source>
</evidence>
<organism evidence="2 3">
    <name type="scientific">Amphimedon queenslandica</name>
    <name type="common">Sponge</name>
    <dbReference type="NCBI Taxonomy" id="400682"/>
    <lineage>
        <taxon>Eukaryota</taxon>
        <taxon>Metazoa</taxon>
        <taxon>Porifera</taxon>
        <taxon>Demospongiae</taxon>
        <taxon>Heteroscleromorpha</taxon>
        <taxon>Haplosclerida</taxon>
        <taxon>Niphatidae</taxon>
        <taxon>Amphimedon</taxon>
    </lineage>
</organism>
<dbReference type="GeneID" id="109586603"/>
<reference evidence="2" key="2">
    <citation type="submission" date="2024-06" db="UniProtKB">
        <authorList>
            <consortium name="EnsemblMetazoa"/>
        </authorList>
    </citation>
    <scope>IDENTIFICATION</scope>
</reference>
<reference evidence="3" key="1">
    <citation type="journal article" date="2010" name="Nature">
        <title>The Amphimedon queenslandica genome and the evolution of animal complexity.</title>
        <authorList>
            <person name="Srivastava M."/>
            <person name="Simakov O."/>
            <person name="Chapman J."/>
            <person name="Fahey B."/>
            <person name="Gauthier M.E."/>
            <person name="Mitros T."/>
            <person name="Richards G.S."/>
            <person name="Conaco C."/>
            <person name="Dacre M."/>
            <person name="Hellsten U."/>
            <person name="Larroux C."/>
            <person name="Putnam N.H."/>
            <person name="Stanke M."/>
            <person name="Adamska M."/>
            <person name="Darling A."/>
            <person name="Degnan S.M."/>
            <person name="Oakley T.H."/>
            <person name="Plachetzki D.C."/>
            <person name="Zhai Y."/>
            <person name="Adamski M."/>
            <person name="Calcino A."/>
            <person name="Cummins S.F."/>
            <person name="Goodstein D.M."/>
            <person name="Harris C."/>
            <person name="Jackson D.J."/>
            <person name="Leys S.P."/>
            <person name="Shu S."/>
            <person name="Woodcroft B.J."/>
            <person name="Vervoort M."/>
            <person name="Kosik K.S."/>
            <person name="Manning G."/>
            <person name="Degnan B.M."/>
            <person name="Rokhsar D.S."/>
        </authorList>
    </citation>
    <scope>NUCLEOTIDE SEQUENCE [LARGE SCALE GENOMIC DNA]</scope>
</reference>
<dbReference type="KEGG" id="aqu:109586603"/>
<proteinExistence type="predicted"/>
<dbReference type="Proteomes" id="UP000007879">
    <property type="component" value="Unassembled WGS sequence"/>
</dbReference>
<keyword evidence="1" id="KW-0732">Signal</keyword>
<dbReference type="EnsemblMetazoa" id="XM_020002802.1">
    <property type="protein sequence ID" value="XP_019858361.1"/>
    <property type="gene ID" value="LOC109586603"/>
</dbReference>
<accession>A0AAN0JNH3</accession>
<dbReference type="AlphaFoldDB" id="A0AAN0JNH3"/>
<feature type="chain" id="PRO_5042993976" evidence="1">
    <location>
        <begin position="21"/>
        <end position="164"/>
    </location>
</feature>
<name>A0AAN0JNH3_AMPQE</name>
<evidence type="ECO:0000313" key="3">
    <source>
        <dbReference type="Proteomes" id="UP000007879"/>
    </source>
</evidence>